<feature type="region of interest" description="Disordered" evidence="4">
    <location>
        <begin position="43"/>
        <end position="224"/>
    </location>
</feature>
<evidence type="ECO:0000313" key="6">
    <source>
        <dbReference type="EMBL" id="RRN44025.1"/>
    </source>
</evidence>
<keyword evidence="2 3" id="KW-0472">Membrane</keyword>
<reference evidence="6 7" key="1">
    <citation type="submission" date="2018-11" db="EMBL/GenBank/DDBJ databases">
        <title>Genome sequencing of Lautropia sp. KCOM 2505 (= ChDC F240).</title>
        <authorList>
            <person name="Kook J.-K."/>
            <person name="Park S.-N."/>
            <person name="Lim Y.K."/>
        </authorList>
    </citation>
    <scope>NUCLEOTIDE SEQUENCE [LARGE SCALE GENOMIC DNA]</scope>
    <source>
        <strain evidence="6 7">KCOM 2505</strain>
    </source>
</reference>
<dbReference type="InterPro" id="IPR050330">
    <property type="entry name" value="Bact_OuterMem_StrucFunc"/>
</dbReference>
<evidence type="ECO:0000256" key="3">
    <source>
        <dbReference type="PROSITE-ProRule" id="PRU00473"/>
    </source>
</evidence>
<evidence type="ECO:0000313" key="7">
    <source>
        <dbReference type="Proteomes" id="UP000270261"/>
    </source>
</evidence>
<feature type="compositionally biased region" description="Low complexity" evidence="4">
    <location>
        <begin position="390"/>
        <end position="403"/>
    </location>
</feature>
<dbReference type="PANTHER" id="PTHR30329">
    <property type="entry name" value="STATOR ELEMENT OF FLAGELLAR MOTOR COMPLEX"/>
    <property type="match status" value="1"/>
</dbReference>
<evidence type="ECO:0000256" key="1">
    <source>
        <dbReference type="ARBA" id="ARBA00004370"/>
    </source>
</evidence>
<dbReference type="InterPro" id="IPR006690">
    <property type="entry name" value="OMPA-like_CS"/>
</dbReference>
<feature type="domain" description="OmpA-like" evidence="5">
    <location>
        <begin position="502"/>
        <end position="613"/>
    </location>
</feature>
<comment type="caution">
    <text evidence="6">The sequence shown here is derived from an EMBL/GenBank/DDBJ whole genome shotgun (WGS) entry which is preliminary data.</text>
</comment>
<feature type="compositionally biased region" description="Low complexity" evidence="4">
    <location>
        <begin position="158"/>
        <end position="190"/>
    </location>
</feature>
<dbReference type="GO" id="GO:0009279">
    <property type="term" value="C:cell outer membrane"/>
    <property type="evidence" value="ECO:0007669"/>
    <property type="project" value="InterPro"/>
</dbReference>
<proteinExistence type="predicted"/>
<evidence type="ECO:0000256" key="2">
    <source>
        <dbReference type="ARBA" id="ARBA00023136"/>
    </source>
</evidence>
<dbReference type="Pfam" id="PF00691">
    <property type="entry name" value="OmpA"/>
    <property type="match status" value="1"/>
</dbReference>
<dbReference type="OrthoDB" id="9782229at2"/>
<dbReference type="AlphaFoldDB" id="A0A426FMW9"/>
<feature type="compositionally biased region" description="Basic and acidic residues" evidence="4">
    <location>
        <begin position="406"/>
        <end position="419"/>
    </location>
</feature>
<dbReference type="Gene3D" id="3.30.1330.60">
    <property type="entry name" value="OmpA-like domain"/>
    <property type="match status" value="1"/>
</dbReference>
<dbReference type="InterPro" id="IPR006665">
    <property type="entry name" value="OmpA-like"/>
</dbReference>
<feature type="compositionally biased region" description="Low complexity" evidence="4">
    <location>
        <begin position="55"/>
        <end position="86"/>
    </location>
</feature>
<comment type="subcellular location">
    <subcellularLocation>
        <location evidence="1">Membrane</location>
    </subcellularLocation>
</comment>
<accession>A0A426FMW9</accession>
<dbReference type="Proteomes" id="UP000270261">
    <property type="component" value="Unassembled WGS sequence"/>
</dbReference>
<dbReference type="RefSeq" id="WP_125096224.1">
    <property type="nucleotide sequence ID" value="NZ_RRUE01000002.1"/>
</dbReference>
<dbReference type="EMBL" id="RRUE01000002">
    <property type="protein sequence ID" value="RRN44025.1"/>
    <property type="molecule type" value="Genomic_DNA"/>
</dbReference>
<dbReference type="InterPro" id="IPR036737">
    <property type="entry name" value="OmpA-like_sf"/>
</dbReference>
<feature type="compositionally biased region" description="Basic and acidic residues" evidence="4">
    <location>
        <begin position="433"/>
        <end position="454"/>
    </location>
</feature>
<dbReference type="SUPFAM" id="SSF103088">
    <property type="entry name" value="OmpA-like"/>
    <property type="match status" value="1"/>
</dbReference>
<dbReference type="PROSITE" id="PS51123">
    <property type="entry name" value="OMPA_2"/>
    <property type="match status" value="1"/>
</dbReference>
<protein>
    <recommendedName>
        <fullName evidence="5">OmpA-like domain-containing protein</fullName>
    </recommendedName>
</protein>
<evidence type="ECO:0000256" key="4">
    <source>
        <dbReference type="SAM" id="MobiDB-lite"/>
    </source>
</evidence>
<sequence>MPAPTPLHPPESVRRFTSVKVGVLLFFLLLLAFFGLTGNEADTQPQQADAGSDPSATTQAGNQQAAAGQQTGAPPAGSQAGTPSGSNQPAQAASGEAGSRSGTHTESVTFQVAGHGTQGKGAAEQGTASNQGAQTLPEDPSGNGMIDIQGLGAGGAQQGSRAGNGAASTGAPAGKAASGAQASSGMAGPGVADAGAGTPGGESVLHDDDVAPQPATGDSMIELPGAPSFAITQDASGAIRLTGGVPDDATRNQWMNAIRLGARDVSVNGNLRLQRVDPHAAARWEPQLTALVALMRERNLAELRVRGDVVELVDTTGNPAQARESVNLIHAQVPDGYRVALAGDARGQADTRNARGSAAQADARNTRNGVSQADARNARNGVSQADARNARNGTTQAAAGTAASDDEPRKTRAQLRAEAKNAAAGKRAGAKKTVAEKRAEAKKTAAEKRADARRAAASGKTADDGSASARNSSSKDVASAKRLAAREDAAGRSSSKTAAAGNCKSVSALSAPVYFSSNTATLTAAERRRLRNLGACLGKTAWVRVTGHADPRDSAAANQSLSERRARAVAGAIAAGGFSSARITVVGAGQTKSRAAKSKAAQQRARRVDIRVG</sequence>
<organism evidence="6 7">
    <name type="scientific">Lautropia dentalis</name>
    <dbReference type="NCBI Taxonomy" id="2490857"/>
    <lineage>
        <taxon>Bacteria</taxon>
        <taxon>Pseudomonadati</taxon>
        <taxon>Pseudomonadota</taxon>
        <taxon>Betaproteobacteria</taxon>
        <taxon>Burkholderiales</taxon>
        <taxon>Burkholderiaceae</taxon>
        <taxon>Lautropia</taxon>
    </lineage>
</organism>
<name>A0A426FMW9_9BURK</name>
<gene>
    <name evidence="6" type="ORF">EHV23_11625</name>
</gene>
<evidence type="ECO:0000259" key="5">
    <source>
        <dbReference type="PROSITE" id="PS51123"/>
    </source>
</evidence>
<feature type="compositionally biased region" description="Polar residues" evidence="4">
    <location>
        <begin position="100"/>
        <end position="110"/>
    </location>
</feature>
<dbReference type="PANTHER" id="PTHR30329:SF21">
    <property type="entry name" value="LIPOPROTEIN YIAD-RELATED"/>
    <property type="match status" value="1"/>
</dbReference>
<keyword evidence="7" id="KW-1185">Reference proteome</keyword>
<dbReference type="PROSITE" id="PS01068">
    <property type="entry name" value="OMPA_1"/>
    <property type="match status" value="1"/>
</dbReference>
<feature type="region of interest" description="Disordered" evidence="4">
    <location>
        <begin position="348"/>
        <end position="502"/>
    </location>
</feature>